<evidence type="ECO:0000313" key="2">
    <source>
        <dbReference type="EMBL" id="CAG8774436.1"/>
    </source>
</evidence>
<name>A0A9N9NZH7_9GLOM</name>
<sequence length="80" mass="9280">DAHYVGLAQMARDYLIVQATSVSSKQMFSKAKDTITPLRNQLSEENICASLCLKTWYESGIIDNMESIVNKKYYRYKYIM</sequence>
<dbReference type="GO" id="GO:0046983">
    <property type="term" value="F:protein dimerization activity"/>
    <property type="evidence" value="ECO:0007669"/>
    <property type="project" value="InterPro"/>
</dbReference>
<proteinExistence type="predicted"/>
<keyword evidence="3" id="KW-1185">Reference proteome</keyword>
<comment type="caution">
    <text evidence="2">The sequence shown here is derived from an EMBL/GenBank/DDBJ whole genome shotgun (WGS) entry which is preliminary data.</text>
</comment>
<feature type="domain" description="HAT C-terminal dimerisation" evidence="1">
    <location>
        <begin position="7"/>
        <end position="57"/>
    </location>
</feature>
<feature type="non-terminal residue" evidence="2">
    <location>
        <position position="1"/>
    </location>
</feature>
<dbReference type="Proteomes" id="UP000789759">
    <property type="component" value="Unassembled WGS sequence"/>
</dbReference>
<evidence type="ECO:0000313" key="3">
    <source>
        <dbReference type="Proteomes" id="UP000789759"/>
    </source>
</evidence>
<protein>
    <submittedName>
        <fullName evidence="2">10179_t:CDS:1</fullName>
    </submittedName>
</protein>
<dbReference type="InterPro" id="IPR008906">
    <property type="entry name" value="HATC_C_dom"/>
</dbReference>
<reference evidence="2" key="1">
    <citation type="submission" date="2021-06" db="EMBL/GenBank/DDBJ databases">
        <authorList>
            <person name="Kallberg Y."/>
            <person name="Tangrot J."/>
            <person name="Rosling A."/>
        </authorList>
    </citation>
    <scope>NUCLEOTIDE SEQUENCE</scope>
    <source>
        <strain evidence="2">FL966</strain>
    </source>
</reference>
<dbReference type="EMBL" id="CAJVQA010022567">
    <property type="protein sequence ID" value="CAG8774436.1"/>
    <property type="molecule type" value="Genomic_DNA"/>
</dbReference>
<dbReference type="AlphaFoldDB" id="A0A9N9NZH7"/>
<accession>A0A9N9NZH7</accession>
<organism evidence="2 3">
    <name type="scientific">Cetraspora pellucida</name>
    <dbReference type="NCBI Taxonomy" id="1433469"/>
    <lineage>
        <taxon>Eukaryota</taxon>
        <taxon>Fungi</taxon>
        <taxon>Fungi incertae sedis</taxon>
        <taxon>Mucoromycota</taxon>
        <taxon>Glomeromycotina</taxon>
        <taxon>Glomeromycetes</taxon>
        <taxon>Diversisporales</taxon>
        <taxon>Gigasporaceae</taxon>
        <taxon>Cetraspora</taxon>
    </lineage>
</organism>
<evidence type="ECO:0000259" key="1">
    <source>
        <dbReference type="Pfam" id="PF05699"/>
    </source>
</evidence>
<dbReference type="Pfam" id="PF05699">
    <property type="entry name" value="Dimer_Tnp_hAT"/>
    <property type="match status" value="1"/>
</dbReference>
<gene>
    <name evidence="2" type="ORF">CPELLU_LOCUS16041</name>
</gene>
<dbReference type="OrthoDB" id="2428298at2759"/>
<dbReference type="InterPro" id="IPR012337">
    <property type="entry name" value="RNaseH-like_sf"/>
</dbReference>
<dbReference type="SUPFAM" id="SSF53098">
    <property type="entry name" value="Ribonuclease H-like"/>
    <property type="match status" value="1"/>
</dbReference>